<feature type="domain" description="Heterokaryon incompatibility" evidence="1">
    <location>
        <begin position="159"/>
        <end position="307"/>
    </location>
</feature>
<dbReference type="OrthoDB" id="2288928at2759"/>
<accession>A0A7U2ET09</accession>
<keyword evidence="3" id="KW-1185">Reference proteome</keyword>
<evidence type="ECO:0000259" key="1">
    <source>
        <dbReference type="Pfam" id="PF06985"/>
    </source>
</evidence>
<dbReference type="PANTHER" id="PTHR24148">
    <property type="entry name" value="ANKYRIN REPEAT DOMAIN-CONTAINING PROTEIN 39 HOMOLOG-RELATED"/>
    <property type="match status" value="1"/>
</dbReference>
<proteinExistence type="predicted"/>
<name>A0A7U2ET09_PHANO</name>
<evidence type="ECO:0000313" key="3">
    <source>
        <dbReference type="Proteomes" id="UP000663193"/>
    </source>
</evidence>
<dbReference type="InterPro" id="IPR010730">
    <property type="entry name" value="HET"/>
</dbReference>
<dbReference type="InterPro" id="IPR052895">
    <property type="entry name" value="HetReg/Transcr_Mod"/>
</dbReference>
<protein>
    <recommendedName>
        <fullName evidence="1">Heterokaryon incompatibility domain-containing protein</fullName>
    </recommendedName>
</protein>
<organism evidence="2 3">
    <name type="scientific">Phaeosphaeria nodorum (strain SN15 / ATCC MYA-4574 / FGSC 10173)</name>
    <name type="common">Glume blotch fungus</name>
    <name type="synonym">Parastagonospora nodorum</name>
    <dbReference type="NCBI Taxonomy" id="321614"/>
    <lineage>
        <taxon>Eukaryota</taxon>
        <taxon>Fungi</taxon>
        <taxon>Dikarya</taxon>
        <taxon>Ascomycota</taxon>
        <taxon>Pezizomycotina</taxon>
        <taxon>Dothideomycetes</taxon>
        <taxon>Pleosporomycetidae</taxon>
        <taxon>Pleosporales</taxon>
        <taxon>Pleosporineae</taxon>
        <taxon>Phaeosphaeriaceae</taxon>
        <taxon>Parastagonospora</taxon>
    </lineage>
</organism>
<dbReference type="Pfam" id="PF06985">
    <property type="entry name" value="HET"/>
    <property type="match status" value="1"/>
</dbReference>
<dbReference type="VEuPathDB" id="FungiDB:JI435_001290"/>
<dbReference type="Pfam" id="PF26639">
    <property type="entry name" value="Het-6_barrel"/>
    <property type="match status" value="1"/>
</dbReference>
<evidence type="ECO:0000313" key="2">
    <source>
        <dbReference type="EMBL" id="QRC90605.1"/>
    </source>
</evidence>
<sequence length="731" mass="82263">MANEEWAPPFLDGPVQHARDCAYVLTPGSAACNCYRSWDLEVFSTASAFQPATARGPDDQNGNFDEHDQATIQAFISRKHDQGDERRLQRSFSLELYQPLTQGEIRILELYPGERDAPLQGSLHIASIDFTHLARASDQSTTRLTNHAISLGTSQPFWYTALSYVWGEPTFNQSVRFAARSVPITSSLATALFRLRSLEESIFLWIDQICINQTDTREKEQQIPLMGLIYTHATNTVIWLGDGDGQDPHLALETMEHVYAKLQMSDVEITPDDFERLDFPPANHHAWHAVRQILQRPWLSRLWTIQEAVLSRNLFVMCGNAVVNWDDLAAWCYVLQHCQILQWLASDKSQGCLEHSASCSRSRLPFGGSVINSLQADRLQNWSLSEKEYLLNSLVRTRYAQASDPKDKIYGVLGIARSNITPDYTSSRTARDVYHEACLTQLPALVYELLSCVDHDLPLEPSWLPDWSTNRVTEALGYSTKAWTMYSAGRRANTKGTVSIGRPSKVILSENKTRLTLNGIVFDKVTILGRTIEDVALDIEDPHIGNSSWASNVQLINENYKHEEYPASDSSVYDAFWKTLLGGRDASGTAEPTAEHSEVFSLILDSTTGQTPSLAGQTYSSRRRRGYFTLNSLRSRRPAKALGDLRTAMRAALTMRRFAISQKGFFALVPRGTQQGDVIVVFEGACVPFVLRSMQNEEEEYELLGEAYMHGIMQGEALHMPDMRFEDVTLV</sequence>
<reference evidence="3" key="1">
    <citation type="journal article" date="2021" name="BMC Genomics">
        <title>Chromosome-level genome assembly and manually-curated proteome of model necrotroph Parastagonospora nodorum Sn15 reveals a genome-wide trove of candidate effector homologs, and redundancy of virulence-related functions within an accessory chromosome.</title>
        <authorList>
            <person name="Bertazzoni S."/>
            <person name="Jones D.A.B."/>
            <person name="Phan H.T."/>
            <person name="Tan K.-C."/>
            <person name="Hane J.K."/>
        </authorList>
    </citation>
    <scope>NUCLEOTIDE SEQUENCE [LARGE SCALE GENOMIC DNA]</scope>
    <source>
        <strain evidence="3">SN15 / ATCC MYA-4574 / FGSC 10173)</strain>
    </source>
</reference>
<dbReference type="EMBL" id="CP069023">
    <property type="protein sequence ID" value="QRC90605.1"/>
    <property type="molecule type" value="Genomic_DNA"/>
</dbReference>
<gene>
    <name evidence="2" type="ORF">JI435_001290</name>
</gene>
<dbReference type="PANTHER" id="PTHR24148:SF80">
    <property type="entry name" value="HETEROKARYON INCOMPATIBILITY DOMAIN-CONTAINING PROTEIN"/>
    <property type="match status" value="1"/>
</dbReference>
<dbReference type="AlphaFoldDB" id="A0A7U2ET09"/>
<dbReference type="Proteomes" id="UP000663193">
    <property type="component" value="Chromosome 1"/>
</dbReference>